<protein>
    <recommendedName>
        <fullName evidence="10">Sphingomyelin synthase-like domain-containing protein</fullName>
    </recommendedName>
</protein>
<keyword evidence="7" id="KW-0443">Lipid metabolism</keyword>
<dbReference type="PANTHER" id="PTHR21290">
    <property type="entry name" value="SPHINGOMYELIN SYNTHETASE"/>
    <property type="match status" value="1"/>
</dbReference>
<dbReference type="AlphaFoldDB" id="E1ZC18"/>
<feature type="transmembrane region" description="Helical" evidence="9">
    <location>
        <begin position="325"/>
        <end position="345"/>
    </location>
</feature>
<keyword evidence="4 9" id="KW-0812">Transmembrane</keyword>
<gene>
    <name evidence="11" type="ORF">CHLNCDRAFT_144159</name>
</gene>
<evidence type="ECO:0000313" key="12">
    <source>
        <dbReference type="Proteomes" id="UP000008141"/>
    </source>
</evidence>
<dbReference type="InterPro" id="IPR045221">
    <property type="entry name" value="Sphingomyelin_synth-like"/>
</dbReference>
<dbReference type="InterPro" id="IPR025749">
    <property type="entry name" value="Sphingomyelin_synth-like_dom"/>
</dbReference>
<evidence type="ECO:0000256" key="9">
    <source>
        <dbReference type="SAM" id="Phobius"/>
    </source>
</evidence>
<feature type="transmembrane region" description="Helical" evidence="9">
    <location>
        <begin position="50"/>
        <end position="71"/>
    </location>
</feature>
<evidence type="ECO:0000256" key="4">
    <source>
        <dbReference type="ARBA" id="ARBA00022692"/>
    </source>
</evidence>
<dbReference type="GO" id="GO:0000139">
    <property type="term" value="C:Golgi membrane"/>
    <property type="evidence" value="ECO:0007669"/>
    <property type="project" value="TreeGrafter"/>
</dbReference>
<dbReference type="GO" id="GO:0005886">
    <property type="term" value="C:plasma membrane"/>
    <property type="evidence" value="ECO:0007669"/>
    <property type="project" value="TreeGrafter"/>
</dbReference>
<feature type="domain" description="Sphingomyelin synthase-like" evidence="10">
    <location>
        <begin position="230"/>
        <end position="303"/>
    </location>
</feature>
<evidence type="ECO:0000256" key="2">
    <source>
        <dbReference type="ARBA" id="ARBA00005441"/>
    </source>
</evidence>
<evidence type="ECO:0000256" key="1">
    <source>
        <dbReference type="ARBA" id="ARBA00004141"/>
    </source>
</evidence>
<dbReference type="GeneID" id="17355973"/>
<keyword evidence="8 9" id="KW-0472">Membrane</keyword>
<comment type="subcellular location">
    <subcellularLocation>
        <location evidence="1">Membrane</location>
        <topology evidence="1">Multi-pass membrane protein</topology>
    </subcellularLocation>
</comment>
<dbReference type="InParanoid" id="E1ZC18"/>
<keyword evidence="3" id="KW-0808">Transferase</keyword>
<sequence>MEGGPVQAPQAPPIAILPTAGRLRSGLGLLCHYILLVAPQLGLHKHLGSLWLNAAIAAGVAILLYQLLAFPRWSDELRHAPRFARSVLCLLAVVTLENFCTWATSASDARKHAYTPLQDNAEIALLWLFQRYPAARRLALGWRVDMHFLLHAFLSLCLSAAWDQIPYSGFGIATRFMETVAWTHLIRTLAFMTTVLPNPKRFCYARNFPPVPSDWWQFVRIGFSAKRGSGCNDLVVSGHGVVYAAVPLALGTYYPLPAWRGGPALLGWLAVAKLCVQETVDKTHYSVDMLLAVVLTALVWHWREGAYPPSATWPPRPPGAPADPLPLRLVALVAAVLAVVFAGVAGT</sequence>
<evidence type="ECO:0000256" key="7">
    <source>
        <dbReference type="ARBA" id="ARBA00023098"/>
    </source>
</evidence>
<dbReference type="EMBL" id="GL433841">
    <property type="protein sequence ID" value="EFN56531.1"/>
    <property type="molecule type" value="Genomic_DNA"/>
</dbReference>
<dbReference type="Proteomes" id="UP000008141">
    <property type="component" value="Unassembled WGS sequence"/>
</dbReference>
<evidence type="ECO:0000256" key="6">
    <source>
        <dbReference type="ARBA" id="ARBA00022989"/>
    </source>
</evidence>
<reference evidence="11 12" key="1">
    <citation type="journal article" date="2010" name="Plant Cell">
        <title>The Chlorella variabilis NC64A genome reveals adaptation to photosymbiosis, coevolution with viruses, and cryptic sex.</title>
        <authorList>
            <person name="Blanc G."/>
            <person name="Duncan G."/>
            <person name="Agarkova I."/>
            <person name="Borodovsky M."/>
            <person name="Gurnon J."/>
            <person name="Kuo A."/>
            <person name="Lindquist E."/>
            <person name="Lucas S."/>
            <person name="Pangilinan J."/>
            <person name="Polle J."/>
            <person name="Salamov A."/>
            <person name="Terry A."/>
            <person name="Yamada T."/>
            <person name="Dunigan D.D."/>
            <person name="Grigoriev I.V."/>
            <person name="Claverie J.M."/>
            <person name="Van Etten J.L."/>
        </authorList>
    </citation>
    <scope>NUCLEOTIDE SEQUENCE [LARGE SCALE GENOMIC DNA]</scope>
    <source>
        <strain evidence="11 12">NC64A</strain>
    </source>
</reference>
<keyword evidence="12" id="KW-1185">Reference proteome</keyword>
<accession>E1ZC18</accession>
<keyword evidence="5" id="KW-0746">Sphingolipid metabolism</keyword>
<dbReference type="RefSeq" id="XP_005848633.1">
    <property type="nucleotide sequence ID" value="XM_005848571.1"/>
</dbReference>
<dbReference type="STRING" id="554065.E1ZC18"/>
<evidence type="ECO:0000256" key="8">
    <source>
        <dbReference type="ARBA" id="ARBA00023136"/>
    </source>
</evidence>
<dbReference type="GO" id="GO:0047493">
    <property type="term" value="F:ceramide cholinephosphotransferase activity"/>
    <property type="evidence" value="ECO:0007669"/>
    <property type="project" value="TreeGrafter"/>
</dbReference>
<proteinExistence type="inferred from homology"/>
<dbReference type="Pfam" id="PF14360">
    <property type="entry name" value="PAP2_C"/>
    <property type="match status" value="1"/>
</dbReference>
<evidence type="ECO:0000256" key="3">
    <source>
        <dbReference type="ARBA" id="ARBA00022679"/>
    </source>
</evidence>
<dbReference type="KEGG" id="cvr:CHLNCDRAFT_144159"/>
<dbReference type="GO" id="GO:0046513">
    <property type="term" value="P:ceramide biosynthetic process"/>
    <property type="evidence" value="ECO:0007669"/>
    <property type="project" value="TreeGrafter"/>
</dbReference>
<dbReference type="GO" id="GO:0033188">
    <property type="term" value="F:sphingomyelin synthase activity"/>
    <property type="evidence" value="ECO:0007669"/>
    <property type="project" value="TreeGrafter"/>
</dbReference>
<dbReference type="PANTHER" id="PTHR21290:SF25">
    <property type="entry name" value="SPHINGOMYELIN SYNTHASE-RELATED PROTEIN 1"/>
    <property type="match status" value="1"/>
</dbReference>
<name>E1ZC18_CHLVA</name>
<organism evidence="12">
    <name type="scientific">Chlorella variabilis</name>
    <name type="common">Green alga</name>
    <dbReference type="NCBI Taxonomy" id="554065"/>
    <lineage>
        <taxon>Eukaryota</taxon>
        <taxon>Viridiplantae</taxon>
        <taxon>Chlorophyta</taxon>
        <taxon>core chlorophytes</taxon>
        <taxon>Trebouxiophyceae</taxon>
        <taxon>Chlorellales</taxon>
        <taxon>Chlorellaceae</taxon>
        <taxon>Chlorella clade</taxon>
        <taxon>Chlorella</taxon>
    </lineage>
</organism>
<dbReference type="eggNOG" id="KOG3058">
    <property type="taxonomic scope" value="Eukaryota"/>
</dbReference>
<dbReference type="OrthoDB" id="422827at2759"/>
<keyword evidence="6 9" id="KW-1133">Transmembrane helix</keyword>
<dbReference type="GO" id="GO:0005789">
    <property type="term" value="C:endoplasmic reticulum membrane"/>
    <property type="evidence" value="ECO:0007669"/>
    <property type="project" value="TreeGrafter"/>
</dbReference>
<evidence type="ECO:0000259" key="10">
    <source>
        <dbReference type="Pfam" id="PF14360"/>
    </source>
</evidence>
<dbReference type="FunCoup" id="E1ZC18">
    <property type="interactions" value="354"/>
</dbReference>
<evidence type="ECO:0000313" key="11">
    <source>
        <dbReference type="EMBL" id="EFN56531.1"/>
    </source>
</evidence>
<comment type="similarity">
    <text evidence="2">Belongs to the sphingomyelin synthase family.</text>
</comment>
<evidence type="ECO:0000256" key="5">
    <source>
        <dbReference type="ARBA" id="ARBA00022919"/>
    </source>
</evidence>